<protein>
    <recommendedName>
        <fullName evidence="4">Outer membrane protein beta-barrel domain-containing protein</fullName>
    </recommendedName>
</protein>
<accession>W8VNR2</accession>
<dbReference type="KEGG" id="nmf:NMS_0016"/>
<evidence type="ECO:0008006" key="4">
    <source>
        <dbReference type="Google" id="ProtNLM"/>
    </source>
</evidence>
<keyword evidence="3" id="KW-1185">Reference proteome</keyword>
<sequence>MKLLQYILLLGISSSSFGQGVIDGFYNGSGNLTAVLGSGYENNPTYLTGKNEIELDKSFFNINMFVGFGLAKNLDLNVAAAYVESDAEKNLQDARFILKYKLHELELDRHIISIQIASGVSFPLTNYETEGLNAIGQRATSIPARLLIHAQQTNGLFFTLQGGYDYKFDPVPNATAATLKLGMARRTYYVDAFLDFQNAINGKDYRGSPAPNNFRELEVDFIRTGVTFFKPFSSTLGAYLNGTYTVDGRNVGLGPAINAGVVYRFNTYGL</sequence>
<gene>
    <name evidence="2" type="ORF">NMS_0016</name>
</gene>
<dbReference type="Proteomes" id="UP000031760">
    <property type="component" value="Chromosome"/>
</dbReference>
<reference evidence="2 3" key="1">
    <citation type="journal article" date="2014" name="Proc. Natl. Acad. Sci. U.S.A.">
        <title>Functional characterization of flavobacteria rhodopsins reveals a unique class of light-driven chloride pump in bacteria.</title>
        <authorList>
            <person name="Yoshizawa S."/>
            <person name="Kumagai Y."/>
            <person name="Kim H."/>
            <person name="Ogura Y."/>
            <person name="Hayashi T."/>
            <person name="Iwasaki W."/>
            <person name="DeLong E.F."/>
            <person name="Kogure K."/>
        </authorList>
    </citation>
    <scope>NUCLEOTIDE SEQUENCE [LARGE SCALE GENOMIC DNA]</scope>
    <source>
        <strain evidence="2 3">S1-08</strain>
    </source>
</reference>
<proteinExistence type="predicted"/>
<name>W8VNR2_9FLAO</name>
<keyword evidence="1" id="KW-0732">Signal</keyword>
<dbReference type="STRING" id="1454201.NMS_0016"/>
<organism evidence="2 3">
    <name type="scientific">Nonlabens marinus S1-08</name>
    <dbReference type="NCBI Taxonomy" id="1454201"/>
    <lineage>
        <taxon>Bacteria</taxon>
        <taxon>Pseudomonadati</taxon>
        <taxon>Bacteroidota</taxon>
        <taxon>Flavobacteriia</taxon>
        <taxon>Flavobacteriales</taxon>
        <taxon>Flavobacteriaceae</taxon>
        <taxon>Nonlabens</taxon>
    </lineage>
</organism>
<feature type="chain" id="PRO_5004914420" description="Outer membrane protein beta-barrel domain-containing protein" evidence="1">
    <location>
        <begin position="19"/>
        <end position="270"/>
    </location>
</feature>
<evidence type="ECO:0000256" key="1">
    <source>
        <dbReference type="SAM" id="SignalP"/>
    </source>
</evidence>
<dbReference type="EMBL" id="AP014548">
    <property type="protein sequence ID" value="BAO54025.1"/>
    <property type="molecule type" value="Genomic_DNA"/>
</dbReference>
<feature type="signal peptide" evidence="1">
    <location>
        <begin position="1"/>
        <end position="18"/>
    </location>
</feature>
<dbReference type="HOGENOM" id="CLU_1029873_0_0_10"/>
<dbReference type="OrthoDB" id="1413291at2"/>
<dbReference type="RefSeq" id="WP_148311305.1">
    <property type="nucleotide sequence ID" value="NZ_AP014548.1"/>
</dbReference>
<evidence type="ECO:0000313" key="3">
    <source>
        <dbReference type="Proteomes" id="UP000031760"/>
    </source>
</evidence>
<evidence type="ECO:0000313" key="2">
    <source>
        <dbReference type="EMBL" id="BAO54025.1"/>
    </source>
</evidence>
<dbReference type="AlphaFoldDB" id="W8VNR2"/>